<keyword evidence="4 5" id="KW-0067">ATP-binding</keyword>
<dbReference type="EMBL" id="LWMS01000017">
    <property type="protein sequence ID" value="PWL08449.1"/>
    <property type="molecule type" value="Genomic_DNA"/>
</dbReference>
<dbReference type="InterPro" id="IPR027510">
    <property type="entry name" value="HMPDK_MptE"/>
</dbReference>
<keyword evidence="3 5" id="KW-0418">Kinase</keyword>
<sequence length="240" mass="27002">MCEYNNWNSWYEKILDDFNFSMKEDVKSANLLNELIMKKGKFNIHNMDVKKQAIVFGAGPSIKKHISYLKENFKLDDYTLIAADGTTEALMEEDIIPDIIVTDLDGKITPIENANHKGSILYVHAHGDNIDKIKKHVKNLENIIPTTQAKPTGLLENYGGFTDGDRAVHIAIYALGINDITMAGMDFGSIITQYSRPNIATPQAIADEFKKKKLDYANKLIKSLNDNNQDVKIVNLVDIL</sequence>
<evidence type="ECO:0000259" key="6">
    <source>
        <dbReference type="Pfam" id="PF01973"/>
    </source>
</evidence>
<dbReference type="InterPro" id="IPR036759">
    <property type="entry name" value="TPK_catalytic_sf"/>
</dbReference>
<dbReference type="GO" id="GO:0005524">
    <property type="term" value="F:ATP binding"/>
    <property type="evidence" value="ECO:0007669"/>
    <property type="project" value="UniProtKB-UniRule"/>
</dbReference>
<dbReference type="SUPFAM" id="SSF63999">
    <property type="entry name" value="Thiamin pyrophosphokinase, catalytic domain"/>
    <property type="match status" value="1"/>
</dbReference>
<protein>
    <recommendedName>
        <fullName evidence="5">6-hydroxymethyl-7,8-dihydropterin pyrophosphokinase</fullName>
        <shortName evidence="5">HPPK</shortName>
        <ecNumber evidence="5">2.7.6.3</ecNumber>
    </recommendedName>
    <alternativeName>
        <fullName evidence="5">2-amino-4-hydroxy-6-hydroxymethyldihydropteridine pyrophosphokinase</fullName>
    </alternativeName>
    <alternativeName>
        <fullName evidence="5">6-hydroxymethyl-7,8-dihydropterin diphosphokinase</fullName>
        <shortName evidence="5">6-HMPDK</shortName>
    </alternativeName>
    <alternativeName>
        <fullName evidence="5">7,8-dihydro-6-hydroxymethylpterin diphosphokinase</fullName>
    </alternativeName>
    <alternativeName>
        <fullName evidence="5">7,8-dihydro-6-hydroxymethylpterin pyrophosphokinase</fullName>
        <shortName evidence="5">PPPK</shortName>
    </alternativeName>
</protein>
<dbReference type="EC" id="2.7.6.3" evidence="5"/>
<gene>
    <name evidence="5" type="primary">mptE</name>
    <name evidence="7" type="ORF">ASJ82_00960</name>
    <name evidence="8" type="ORF">MSCUN_06430</name>
</gene>
<organism evidence="7 9">
    <name type="scientific">Methanosphaera cuniculi</name>
    <dbReference type="NCBI Taxonomy" id="1077256"/>
    <lineage>
        <taxon>Archaea</taxon>
        <taxon>Methanobacteriati</taxon>
        <taxon>Methanobacteriota</taxon>
        <taxon>Methanomada group</taxon>
        <taxon>Methanobacteria</taxon>
        <taxon>Methanobacteriales</taxon>
        <taxon>Methanobacteriaceae</taxon>
        <taxon>Methanosphaera</taxon>
    </lineage>
</organism>
<evidence type="ECO:0000313" key="7">
    <source>
        <dbReference type="EMBL" id="PAV07733.1"/>
    </source>
</evidence>
<name>A0A2A2HER2_9EURY</name>
<evidence type="ECO:0000256" key="4">
    <source>
        <dbReference type="ARBA" id="ARBA00022840"/>
    </source>
</evidence>
<dbReference type="GO" id="GO:0000287">
    <property type="term" value="F:magnesium ion binding"/>
    <property type="evidence" value="ECO:0007669"/>
    <property type="project" value="UniProtKB-UniRule"/>
</dbReference>
<evidence type="ECO:0000313" key="8">
    <source>
        <dbReference type="EMBL" id="PWL08449.1"/>
    </source>
</evidence>
<evidence type="ECO:0000313" key="10">
    <source>
        <dbReference type="Proteomes" id="UP000246004"/>
    </source>
</evidence>
<keyword evidence="2 5" id="KW-0547">Nucleotide-binding</keyword>
<dbReference type="GO" id="GO:0009229">
    <property type="term" value="P:thiamine diphosphate biosynthetic process"/>
    <property type="evidence" value="ECO:0007669"/>
    <property type="project" value="InterPro"/>
</dbReference>
<reference evidence="8 10" key="1">
    <citation type="submission" date="2016-04" db="EMBL/GenBank/DDBJ databases">
        <title>Genome sequence of Methanosphaera cuniculi DSM 4103.</title>
        <authorList>
            <person name="Poehlein A."/>
            <person name="Seedorf H."/>
            <person name="Daniel R."/>
        </authorList>
    </citation>
    <scope>NUCLEOTIDE SEQUENCE [LARGE SCALE GENOMIC DNA]</scope>
    <source>
        <strain evidence="8 10">DSM 4103</strain>
    </source>
</reference>
<evidence type="ECO:0000256" key="3">
    <source>
        <dbReference type="ARBA" id="ARBA00022777"/>
    </source>
</evidence>
<dbReference type="Proteomes" id="UP000246004">
    <property type="component" value="Unassembled WGS sequence"/>
</dbReference>
<comment type="cofactor">
    <cofactor evidence="5">
        <name>Mg(2+)</name>
        <dbReference type="ChEBI" id="CHEBI:18420"/>
    </cofactor>
</comment>
<dbReference type="UniPathway" id="UPA00065"/>
<comment type="similarity">
    <text evidence="5">Belongs to the archaeal 6-HMPDK family.</text>
</comment>
<dbReference type="GO" id="GO:0004788">
    <property type="term" value="F:thiamine diphosphokinase activity"/>
    <property type="evidence" value="ECO:0007669"/>
    <property type="project" value="InterPro"/>
</dbReference>
<evidence type="ECO:0000256" key="2">
    <source>
        <dbReference type="ARBA" id="ARBA00022741"/>
    </source>
</evidence>
<dbReference type="RefSeq" id="WP_095608361.1">
    <property type="nucleotide sequence ID" value="NZ_CAUHCB010000001.1"/>
</dbReference>
<dbReference type="GO" id="GO:0016301">
    <property type="term" value="F:kinase activity"/>
    <property type="evidence" value="ECO:0007669"/>
    <property type="project" value="UniProtKB-KW"/>
</dbReference>
<reference evidence="7 9" key="2">
    <citation type="journal article" date="2017" name="BMC Genomics">
        <title>Genomic analysis of methanogenic archaea reveals a shift towards energy conservation.</title>
        <authorList>
            <person name="Gilmore S.P."/>
            <person name="Henske J.K."/>
            <person name="Sexton J.A."/>
            <person name="Solomon K.V."/>
            <person name="Seppala S."/>
            <person name="Yoo J.I."/>
            <person name="Huyett L.M."/>
            <person name="Pressman A."/>
            <person name="Cogan J.Z."/>
            <person name="Kivenson V."/>
            <person name="Peng X."/>
            <person name="Tan Y."/>
            <person name="Valentine D.L."/>
            <person name="O'Malley M.A."/>
        </authorList>
    </citation>
    <scope>NUCLEOTIDE SEQUENCE [LARGE SCALE GENOMIC DNA]</scope>
    <source>
        <strain evidence="7 9">1R-7</strain>
    </source>
</reference>
<dbReference type="PANTHER" id="PTHR39648">
    <property type="entry name" value="6-HYDROXYMETHYL-7,8-DIHYDROPTERIN PYROPHOSPHOKINASE"/>
    <property type="match status" value="1"/>
</dbReference>
<dbReference type="EMBL" id="LMVN01000009">
    <property type="protein sequence ID" value="PAV07733.1"/>
    <property type="molecule type" value="Genomic_DNA"/>
</dbReference>
<dbReference type="InterPro" id="IPR002826">
    <property type="entry name" value="MptE-like"/>
</dbReference>
<dbReference type="OrthoDB" id="34207at2157"/>
<dbReference type="GO" id="GO:2001118">
    <property type="term" value="P:tetrahydromethanopterin biosynthetic process"/>
    <property type="evidence" value="ECO:0007669"/>
    <property type="project" value="UniProtKB-UniRule"/>
</dbReference>
<dbReference type="AlphaFoldDB" id="A0A2A2HER2"/>
<feature type="domain" description="6-hydroxymethylpterin diphosphokinase MptE-like" evidence="6">
    <location>
        <begin position="44"/>
        <end position="189"/>
    </location>
</feature>
<dbReference type="GO" id="GO:0003848">
    <property type="term" value="F:2-amino-4-hydroxy-6-hydroxymethyldihydropteridine diphosphokinase activity"/>
    <property type="evidence" value="ECO:0007669"/>
    <property type="project" value="UniProtKB-UniRule"/>
</dbReference>
<accession>A0A2A2HER2</accession>
<evidence type="ECO:0000313" key="9">
    <source>
        <dbReference type="Proteomes" id="UP000217528"/>
    </source>
</evidence>
<dbReference type="HAMAP" id="MF_02131">
    <property type="entry name" value="HMPDK_arch"/>
    <property type="match status" value="1"/>
</dbReference>
<dbReference type="Pfam" id="PF01973">
    <property type="entry name" value="MptE-like"/>
    <property type="match status" value="1"/>
</dbReference>
<comment type="catalytic activity">
    <reaction evidence="5">
        <text>6-hydroxymethyl-7,8-dihydropterin + ATP = (7,8-dihydropterin-6-yl)methyl diphosphate + AMP + H(+)</text>
        <dbReference type="Rhea" id="RHEA:11412"/>
        <dbReference type="ChEBI" id="CHEBI:15378"/>
        <dbReference type="ChEBI" id="CHEBI:30616"/>
        <dbReference type="ChEBI" id="CHEBI:44841"/>
        <dbReference type="ChEBI" id="CHEBI:72950"/>
        <dbReference type="ChEBI" id="CHEBI:456215"/>
        <dbReference type="EC" id="2.7.6.3"/>
    </reaction>
</comment>
<evidence type="ECO:0000256" key="5">
    <source>
        <dbReference type="HAMAP-Rule" id="MF_02131"/>
    </source>
</evidence>
<comment type="pathway">
    <text evidence="5">Cofactor biosynthesis; 5,6,7,8-tetrahydromethanopterin biosynthesis.</text>
</comment>
<comment type="caution">
    <text evidence="7">The sequence shown here is derived from an EMBL/GenBank/DDBJ whole genome shotgun (WGS) entry which is preliminary data.</text>
</comment>
<comment type="function">
    <text evidence="5">Catalyzes the transfer of diphosphate from ATP to 6-hydroxymethyl-7,8-dihydropterin (6-HMD), leading to 6-hydroxymethyl-7,8-dihydropterin diphosphate (6-HMDP).</text>
</comment>
<proteinExistence type="inferred from homology"/>
<evidence type="ECO:0000256" key="1">
    <source>
        <dbReference type="ARBA" id="ARBA00022679"/>
    </source>
</evidence>
<keyword evidence="1 5" id="KW-0808">Transferase</keyword>
<keyword evidence="5" id="KW-0460">Magnesium</keyword>
<dbReference type="PANTHER" id="PTHR39648:SF1">
    <property type="entry name" value="6-HYDROXYMETHYL-7,8-DIHYDROPTERIN PYROPHOSPHOKINASE"/>
    <property type="match status" value="1"/>
</dbReference>
<keyword evidence="9" id="KW-1185">Reference proteome</keyword>
<dbReference type="Proteomes" id="UP000217528">
    <property type="component" value="Unassembled WGS sequence"/>
</dbReference>